<feature type="region of interest" description="Disordered" evidence="17">
    <location>
        <begin position="218"/>
        <end position="238"/>
    </location>
</feature>
<evidence type="ECO:0000256" key="16">
    <source>
        <dbReference type="RuleBase" id="RU003515"/>
    </source>
</evidence>
<comment type="catalytic activity">
    <reaction evidence="1 14 15 16">
        <text>Endonucleolytic cleavage to 5'-phosphomonoester.</text>
        <dbReference type="EC" id="3.1.26.4"/>
    </reaction>
</comment>
<evidence type="ECO:0000256" key="12">
    <source>
        <dbReference type="ARBA" id="ARBA00022801"/>
    </source>
</evidence>
<evidence type="ECO:0000256" key="4">
    <source>
        <dbReference type="ARBA" id="ARBA00004496"/>
    </source>
</evidence>
<dbReference type="Proteomes" id="UP001500665">
    <property type="component" value="Unassembled WGS sequence"/>
</dbReference>
<keyword evidence="9 14" id="KW-0540">Nuclease</keyword>
<keyword evidence="8 14" id="KW-0963">Cytoplasm</keyword>
<dbReference type="PROSITE" id="PS51975">
    <property type="entry name" value="RNASE_H_2"/>
    <property type="match status" value="1"/>
</dbReference>
<evidence type="ECO:0000313" key="20">
    <source>
        <dbReference type="Proteomes" id="UP001500665"/>
    </source>
</evidence>
<feature type="binding site" evidence="14 15">
    <location>
        <position position="39"/>
    </location>
    <ligand>
        <name>a divalent metal cation</name>
        <dbReference type="ChEBI" id="CHEBI:60240"/>
    </ligand>
</feature>
<comment type="function">
    <text evidence="3 14 16">Endonuclease that specifically degrades the RNA of RNA-DNA hybrids.</text>
</comment>
<dbReference type="InterPro" id="IPR024567">
    <property type="entry name" value="RNase_HII/HIII_dom"/>
</dbReference>
<gene>
    <name evidence="14" type="primary">rnhB</name>
    <name evidence="19" type="ORF">GCM10009550_39690</name>
</gene>
<sequence>MITEIRRPLRFTPRRDAGMYGYERALAHGGFRSVAGVDEAGRGACAGPLVVAAVILDGVRITGLADSKLLTPARREALYAEITAKAVWSALVIPSAEIDRVGLHRSNITGMRRVLAALPVRPSYVLSDGFRVPGLEAPSLAVIKGDRAVACIAAASVVAKVTRDRIMTGLHLTHPVYGFDVHKGYNTPEHMAALRRHGPCPEHRFSFSNVVSTTDAPRNVGRAVPVGKNEEVGGDDER</sequence>
<dbReference type="EC" id="3.1.26.4" evidence="6 14"/>
<dbReference type="RefSeq" id="WP_344242350.1">
    <property type="nucleotide sequence ID" value="NZ_BAAAHH010000016.1"/>
</dbReference>
<evidence type="ECO:0000256" key="11">
    <source>
        <dbReference type="ARBA" id="ARBA00022759"/>
    </source>
</evidence>
<dbReference type="SUPFAM" id="SSF53098">
    <property type="entry name" value="Ribonuclease H-like"/>
    <property type="match status" value="1"/>
</dbReference>
<dbReference type="InterPro" id="IPR012337">
    <property type="entry name" value="RNaseH-like_sf"/>
</dbReference>
<name>A0ABN1RDE1_9ACTN</name>
<evidence type="ECO:0000256" key="13">
    <source>
        <dbReference type="ARBA" id="ARBA00023211"/>
    </source>
</evidence>
<dbReference type="PANTHER" id="PTHR10954">
    <property type="entry name" value="RIBONUCLEASE H2 SUBUNIT A"/>
    <property type="match status" value="1"/>
</dbReference>
<evidence type="ECO:0000313" key="19">
    <source>
        <dbReference type="EMBL" id="GAA0955236.1"/>
    </source>
</evidence>
<dbReference type="HAMAP" id="MF_00052_B">
    <property type="entry name" value="RNase_HII_B"/>
    <property type="match status" value="1"/>
</dbReference>
<dbReference type="CDD" id="cd07182">
    <property type="entry name" value="RNase_HII_bacteria_HII_like"/>
    <property type="match status" value="1"/>
</dbReference>
<keyword evidence="10 14" id="KW-0479">Metal-binding</keyword>
<feature type="domain" description="RNase H type-2" evidence="18">
    <location>
        <begin position="32"/>
        <end position="219"/>
    </location>
</feature>
<protein>
    <recommendedName>
        <fullName evidence="7 14">Ribonuclease HII</fullName>
        <shortName evidence="14">RNase HII</shortName>
        <ecNumber evidence="6 14">3.1.26.4</ecNumber>
    </recommendedName>
</protein>
<evidence type="ECO:0000256" key="7">
    <source>
        <dbReference type="ARBA" id="ARBA00019179"/>
    </source>
</evidence>
<accession>A0ABN1RDE1</accession>
<evidence type="ECO:0000256" key="15">
    <source>
        <dbReference type="PROSITE-ProRule" id="PRU01319"/>
    </source>
</evidence>
<proteinExistence type="inferred from homology"/>
<dbReference type="NCBIfam" id="NF000598">
    <property type="entry name" value="PRK00015.2-2"/>
    <property type="match status" value="1"/>
</dbReference>
<evidence type="ECO:0000256" key="6">
    <source>
        <dbReference type="ARBA" id="ARBA00012180"/>
    </source>
</evidence>
<organism evidence="19 20">
    <name type="scientific">Actinocorallia libanotica</name>
    <dbReference type="NCBI Taxonomy" id="46162"/>
    <lineage>
        <taxon>Bacteria</taxon>
        <taxon>Bacillati</taxon>
        <taxon>Actinomycetota</taxon>
        <taxon>Actinomycetes</taxon>
        <taxon>Streptosporangiales</taxon>
        <taxon>Thermomonosporaceae</taxon>
        <taxon>Actinocorallia</taxon>
    </lineage>
</organism>
<reference evidence="19 20" key="1">
    <citation type="journal article" date="2019" name="Int. J. Syst. Evol. Microbiol.">
        <title>The Global Catalogue of Microorganisms (GCM) 10K type strain sequencing project: providing services to taxonomists for standard genome sequencing and annotation.</title>
        <authorList>
            <consortium name="The Broad Institute Genomics Platform"/>
            <consortium name="The Broad Institute Genome Sequencing Center for Infectious Disease"/>
            <person name="Wu L."/>
            <person name="Ma J."/>
        </authorList>
    </citation>
    <scope>NUCLEOTIDE SEQUENCE [LARGE SCALE GENOMIC DNA]</scope>
    <source>
        <strain evidence="19 20">JCM 10696</strain>
    </source>
</reference>
<evidence type="ECO:0000256" key="2">
    <source>
        <dbReference type="ARBA" id="ARBA00001946"/>
    </source>
</evidence>
<comment type="cofactor">
    <cofactor evidence="2">
        <name>Mg(2+)</name>
        <dbReference type="ChEBI" id="CHEBI:18420"/>
    </cofactor>
</comment>
<dbReference type="InterPro" id="IPR022898">
    <property type="entry name" value="RNase_HII"/>
</dbReference>
<comment type="subcellular location">
    <subcellularLocation>
        <location evidence="4 14">Cytoplasm</location>
    </subcellularLocation>
</comment>
<evidence type="ECO:0000256" key="10">
    <source>
        <dbReference type="ARBA" id="ARBA00022723"/>
    </source>
</evidence>
<evidence type="ECO:0000256" key="3">
    <source>
        <dbReference type="ARBA" id="ARBA00004065"/>
    </source>
</evidence>
<keyword evidence="12 14" id="KW-0378">Hydrolase</keyword>
<dbReference type="Pfam" id="PF01351">
    <property type="entry name" value="RNase_HII"/>
    <property type="match status" value="1"/>
</dbReference>
<comment type="similarity">
    <text evidence="5 14 16">Belongs to the RNase HII family.</text>
</comment>
<comment type="cofactor">
    <cofactor evidence="14 15">
        <name>Mn(2+)</name>
        <dbReference type="ChEBI" id="CHEBI:29035"/>
    </cofactor>
    <cofactor evidence="14 15">
        <name>Mg(2+)</name>
        <dbReference type="ChEBI" id="CHEBI:18420"/>
    </cofactor>
    <text evidence="14 15">Manganese or magnesium. Binds 1 divalent metal ion per monomer in the absence of substrate. May bind a second metal ion after substrate binding.</text>
</comment>
<evidence type="ECO:0000256" key="1">
    <source>
        <dbReference type="ARBA" id="ARBA00000077"/>
    </source>
</evidence>
<feature type="binding site" evidence="14 15">
    <location>
        <position position="38"/>
    </location>
    <ligand>
        <name>a divalent metal cation</name>
        <dbReference type="ChEBI" id="CHEBI:60240"/>
    </ligand>
</feature>
<evidence type="ECO:0000256" key="5">
    <source>
        <dbReference type="ARBA" id="ARBA00007383"/>
    </source>
</evidence>
<dbReference type="NCBIfam" id="NF000595">
    <property type="entry name" value="PRK00015.1-3"/>
    <property type="match status" value="1"/>
</dbReference>
<dbReference type="EMBL" id="BAAAHH010000016">
    <property type="protein sequence ID" value="GAA0955236.1"/>
    <property type="molecule type" value="Genomic_DNA"/>
</dbReference>
<keyword evidence="11 14" id="KW-0255">Endonuclease</keyword>
<dbReference type="InterPro" id="IPR036397">
    <property type="entry name" value="RNaseH_sf"/>
</dbReference>
<dbReference type="Gene3D" id="3.30.420.10">
    <property type="entry name" value="Ribonuclease H-like superfamily/Ribonuclease H"/>
    <property type="match status" value="1"/>
</dbReference>
<evidence type="ECO:0000259" key="18">
    <source>
        <dbReference type="PROSITE" id="PS51975"/>
    </source>
</evidence>
<evidence type="ECO:0000256" key="8">
    <source>
        <dbReference type="ARBA" id="ARBA00022490"/>
    </source>
</evidence>
<evidence type="ECO:0000256" key="9">
    <source>
        <dbReference type="ARBA" id="ARBA00022722"/>
    </source>
</evidence>
<comment type="caution">
    <text evidence="19">The sequence shown here is derived from an EMBL/GenBank/DDBJ whole genome shotgun (WGS) entry which is preliminary data.</text>
</comment>
<keyword evidence="13 14" id="KW-0464">Manganese</keyword>
<dbReference type="InterPro" id="IPR001352">
    <property type="entry name" value="RNase_HII/HIII"/>
</dbReference>
<evidence type="ECO:0000256" key="17">
    <source>
        <dbReference type="SAM" id="MobiDB-lite"/>
    </source>
</evidence>
<evidence type="ECO:0000256" key="14">
    <source>
        <dbReference type="HAMAP-Rule" id="MF_00052"/>
    </source>
</evidence>
<feature type="binding site" evidence="14 15">
    <location>
        <position position="128"/>
    </location>
    <ligand>
        <name>a divalent metal cation</name>
        <dbReference type="ChEBI" id="CHEBI:60240"/>
    </ligand>
</feature>
<keyword evidence="20" id="KW-1185">Reference proteome</keyword>
<dbReference type="PANTHER" id="PTHR10954:SF18">
    <property type="entry name" value="RIBONUCLEASE HII"/>
    <property type="match status" value="1"/>
</dbReference>